<dbReference type="AlphaFoldDB" id="B5I9Q0"/>
<dbReference type="EMBL" id="CP001941">
    <property type="protein sequence ID" value="ADD08474.1"/>
    <property type="molecule type" value="Genomic_DNA"/>
</dbReference>
<reference evidence="1" key="1">
    <citation type="submission" date="2010-02" db="EMBL/GenBank/DDBJ databases">
        <title>Complete sequence of Aciduliprofundum boonei T469.</title>
        <authorList>
            <consortium name="US DOE Joint Genome Institute"/>
            <person name="Lucas S."/>
            <person name="Copeland A."/>
            <person name="Lapidus A."/>
            <person name="Cheng J.-F."/>
            <person name="Bruce D."/>
            <person name="Goodwin L."/>
            <person name="Pitluck S."/>
            <person name="Saunders E."/>
            <person name="Detter J.C."/>
            <person name="Han C."/>
            <person name="Tapia R."/>
            <person name="Land M."/>
            <person name="Hauser L."/>
            <person name="Kyrpides N."/>
            <person name="Mikhailova N."/>
            <person name="Flores G."/>
            <person name="Reysenbach A.-L."/>
            <person name="Woyke T."/>
        </authorList>
    </citation>
    <scope>NUCLEOTIDE SEQUENCE</scope>
    <source>
        <strain evidence="1">T469</strain>
    </source>
</reference>
<dbReference type="PANTHER" id="PTHR30154:SF34">
    <property type="entry name" value="TRANSCRIPTIONAL REGULATOR AZLB"/>
    <property type="match status" value="1"/>
</dbReference>
<dbReference type="GO" id="GO:0005829">
    <property type="term" value="C:cytosol"/>
    <property type="evidence" value="ECO:0007669"/>
    <property type="project" value="TreeGrafter"/>
</dbReference>
<organism evidence="1 2">
    <name type="scientific">Aciduliprofundum boonei (strain DSM 19572 / T469)</name>
    <dbReference type="NCBI Taxonomy" id="439481"/>
    <lineage>
        <taxon>Archaea</taxon>
        <taxon>Methanobacteriati</taxon>
        <taxon>Thermoplasmatota</taxon>
        <taxon>DHVE2 group</taxon>
        <taxon>Candidatus Aciduliprofundum</taxon>
    </lineage>
</organism>
<dbReference type="SMART" id="SM00344">
    <property type="entry name" value="HTH_ASNC"/>
    <property type="match status" value="1"/>
</dbReference>
<dbReference type="InterPro" id="IPR000485">
    <property type="entry name" value="AsnC-type_HTH_dom"/>
</dbReference>
<dbReference type="InterPro" id="IPR011991">
    <property type="entry name" value="ArsR-like_HTH"/>
</dbReference>
<dbReference type="SUPFAM" id="SSF54909">
    <property type="entry name" value="Dimeric alpha+beta barrel"/>
    <property type="match status" value="1"/>
</dbReference>
<dbReference type="CDD" id="cd00090">
    <property type="entry name" value="HTH_ARSR"/>
    <property type="match status" value="1"/>
</dbReference>
<accession>B5I9Q0</accession>
<dbReference type="RefSeq" id="WP_008082013.1">
    <property type="nucleotide sequence ID" value="NC_013926.1"/>
</dbReference>
<dbReference type="InterPro" id="IPR036388">
    <property type="entry name" value="WH-like_DNA-bd_sf"/>
</dbReference>
<dbReference type="PROSITE" id="PS00519">
    <property type="entry name" value="HTH_ASNC_1"/>
    <property type="match status" value="1"/>
</dbReference>
<evidence type="ECO:0000313" key="2">
    <source>
        <dbReference type="Proteomes" id="UP000001400"/>
    </source>
</evidence>
<dbReference type="SUPFAM" id="SSF46785">
    <property type="entry name" value="Winged helix' DNA-binding domain"/>
    <property type="match status" value="1"/>
</dbReference>
<dbReference type="InterPro" id="IPR019888">
    <property type="entry name" value="Tscrpt_reg_AsnC-like"/>
</dbReference>
<dbReference type="Pfam" id="PF01037">
    <property type="entry name" value="AsnC_trans_reg"/>
    <property type="match status" value="1"/>
</dbReference>
<keyword evidence="2" id="KW-1185">Reference proteome</keyword>
<dbReference type="HOGENOM" id="CLU_091233_5_4_2"/>
<dbReference type="KEGG" id="abi:Aboo_0663"/>
<proteinExistence type="predicted"/>
<dbReference type="Proteomes" id="UP000001400">
    <property type="component" value="Chromosome"/>
</dbReference>
<dbReference type="InterPro" id="IPR036390">
    <property type="entry name" value="WH_DNA-bd_sf"/>
</dbReference>
<dbReference type="PANTHER" id="PTHR30154">
    <property type="entry name" value="LEUCINE-RESPONSIVE REGULATORY PROTEIN"/>
    <property type="match status" value="1"/>
</dbReference>
<dbReference type="Gene3D" id="1.10.10.10">
    <property type="entry name" value="Winged helix-like DNA-binding domain superfamily/Winged helix DNA-binding domain"/>
    <property type="match status" value="1"/>
</dbReference>
<dbReference type="InterPro" id="IPR019887">
    <property type="entry name" value="Tscrpt_reg_AsnC/Lrp_C"/>
</dbReference>
<protein>
    <submittedName>
        <fullName evidence="1">Transcriptional regulator, AsnC family</fullName>
    </submittedName>
</protein>
<name>B5I9Q0_ACIB4</name>
<dbReference type="GO" id="GO:0043565">
    <property type="term" value="F:sequence-specific DNA binding"/>
    <property type="evidence" value="ECO:0007669"/>
    <property type="project" value="InterPro"/>
</dbReference>
<gene>
    <name evidence="1" type="ordered locus">Aboo_0663</name>
</gene>
<dbReference type="GO" id="GO:0043200">
    <property type="term" value="P:response to amino acid"/>
    <property type="evidence" value="ECO:0007669"/>
    <property type="project" value="TreeGrafter"/>
</dbReference>
<dbReference type="PRINTS" id="PR00033">
    <property type="entry name" value="HTHASNC"/>
</dbReference>
<dbReference type="GeneID" id="8827609"/>
<dbReference type="InterPro" id="IPR019885">
    <property type="entry name" value="Tscrpt_reg_HTH_AsnC-type_CS"/>
</dbReference>
<sequence length="153" mass="17612">MDRTLIPVDDLDLSILCALRQNARISNLELAKELGVSEATVRRRVKILEEKGIIKGYSALINCHAVENSIKAFVYIKVDKRHIDEIANELMKENRLITLYRILGEYDLLCECLFLSMKELQEFTDKKLKMEGVITTVTHVVSRAYRPCEWVGI</sequence>
<dbReference type="eggNOG" id="arCOG01580">
    <property type="taxonomic scope" value="Archaea"/>
</dbReference>
<dbReference type="Gene3D" id="3.30.70.920">
    <property type="match status" value="1"/>
</dbReference>
<dbReference type="Pfam" id="PF13412">
    <property type="entry name" value="HTH_24"/>
    <property type="match status" value="1"/>
</dbReference>
<evidence type="ECO:0000313" key="1">
    <source>
        <dbReference type="EMBL" id="ADD08474.1"/>
    </source>
</evidence>
<dbReference type="STRING" id="439481.Aboo_0663"/>
<dbReference type="PROSITE" id="PS50956">
    <property type="entry name" value="HTH_ASNC_2"/>
    <property type="match status" value="1"/>
</dbReference>
<dbReference type="InterPro" id="IPR011008">
    <property type="entry name" value="Dimeric_a/b-barrel"/>
</dbReference>